<dbReference type="EC" id="7.1.2.2" evidence="24"/>
<dbReference type="GO" id="GO:0005634">
    <property type="term" value="C:nucleus"/>
    <property type="evidence" value="ECO:0007669"/>
    <property type="project" value="UniProtKB-SubCell"/>
</dbReference>
<evidence type="ECO:0000256" key="19">
    <source>
        <dbReference type="ARBA" id="ARBA00023196"/>
    </source>
</evidence>
<dbReference type="PROSITE" id="PS51297">
    <property type="entry name" value="K_BOX"/>
    <property type="match status" value="1"/>
</dbReference>
<dbReference type="FunFam" id="3.40.50.2000:FF:000051">
    <property type="entry name" value="Glycosyltransferase"/>
    <property type="match status" value="1"/>
</dbReference>
<dbReference type="GO" id="GO:0048440">
    <property type="term" value="P:carpel development"/>
    <property type="evidence" value="ECO:0007669"/>
    <property type="project" value="UniProtKB-ARBA"/>
</dbReference>
<dbReference type="GO" id="GO:0009535">
    <property type="term" value="C:chloroplast thylakoid membrane"/>
    <property type="evidence" value="ECO:0007669"/>
    <property type="project" value="TreeGrafter"/>
</dbReference>
<evidence type="ECO:0000256" key="5">
    <source>
        <dbReference type="ARBA" id="ARBA00009995"/>
    </source>
</evidence>
<keyword evidence="16" id="KW-0238">DNA-binding</keyword>
<dbReference type="FunFam" id="2.40.10.170:FF:000002">
    <property type="entry name" value="ATP synthase subunit beta, chloroplastic"/>
    <property type="match status" value="1"/>
</dbReference>
<dbReference type="SUPFAM" id="SSF52540">
    <property type="entry name" value="P-loop containing nucleoside triphosphate hydrolases"/>
    <property type="match status" value="1"/>
</dbReference>
<dbReference type="InterPro" id="IPR004100">
    <property type="entry name" value="ATPase_F1/V1/A1_a/bsu_N"/>
</dbReference>
<keyword evidence="11" id="KW-0375">Hydrogen ion transport</keyword>
<dbReference type="SMART" id="SM00432">
    <property type="entry name" value="MADS"/>
    <property type="match status" value="1"/>
</dbReference>
<dbReference type="CDD" id="cd01133">
    <property type="entry name" value="F1-ATPase_beta_CD"/>
    <property type="match status" value="1"/>
</dbReference>
<evidence type="ECO:0000256" key="9">
    <source>
        <dbReference type="ARBA" id="ARBA00022679"/>
    </source>
</evidence>
<dbReference type="Gene3D" id="3.40.50.2000">
    <property type="entry name" value="Glycogen Phosphorylase B"/>
    <property type="match status" value="1"/>
</dbReference>
<evidence type="ECO:0000313" key="28">
    <source>
        <dbReference type="Proteomes" id="UP000595140"/>
    </source>
</evidence>
<evidence type="ECO:0000256" key="10">
    <source>
        <dbReference type="ARBA" id="ARBA00022741"/>
    </source>
</evidence>
<keyword evidence="17" id="KW-0472">Membrane</keyword>
<evidence type="ECO:0000256" key="20">
    <source>
        <dbReference type="ARBA" id="ARBA00023242"/>
    </source>
</evidence>
<evidence type="ECO:0000256" key="24">
    <source>
        <dbReference type="RuleBase" id="RU003553"/>
    </source>
</evidence>
<dbReference type="Gene3D" id="2.40.10.170">
    <property type="match status" value="1"/>
</dbReference>
<dbReference type="Gene3D" id="3.40.1810.10">
    <property type="entry name" value="Transcription factor, MADS-box"/>
    <property type="match status" value="1"/>
</dbReference>
<evidence type="ECO:0000256" key="13">
    <source>
        <dbReference type="ARBA" id="ARBA00022967"/>
    </source>
</evidence>
<dbReference type="Pfam" id="PF00006">
    <property type="entry name" value="ATP-synt_ab"/>
    <property type="match status" value="1"/>
</dbReference>
<evidence type="ECO:0000256" key="16">
    <source>
        <dbReference type="ARBA" id="ARBA00023125"/>
    </source>
</evidence>
<dbReference type="Pfam" id="PF00201">
    <property type="entry name" value="UDPGT"/>
    <property type="match status" value="1"/>
</dbReference>
<dbReference type="GO" id="GO:0046933">
    <property type="term" value="F:proton-transporting ATP synthase activity, rotational mechanism"/>
    <property type="evidence" value="ECO:0007669"/>
    <property type="project" value="InterPro"/>
</dbReference>
<dbReference type="PRINTS" id="PR00404">
    <property type="entry name" value="MADSDOMAIN"/>
</dbReference>
<dbReference type="Gene3D" id="3.40.50.300">
    <property type="entry name" value="P-loop containing nucleotide triphosphate hydrolases"/>
    <property type="match status" value="1"/>
</dbReference>
<dbReference type="SUPFAM" id="SSF53756">
    <property type="entry name" value="UDP-Glycosyltransferase/glycogen phosphorylase"/>
    <property type="match status" value="1"/>
</dbReference>
<keyword evidence="18" id="KW-0804">Transcription</keyword>
<dbReference type="GO" id="GO:0042776">
    <property type="term" value="P:proton motive force-driven mitochondrial ATP synthesis"/>
    <property type="evidence" value="ECO:0007669"/>
    <property type="project" value="TreeGrafter"/>
</dbReference>
<dbReference type="PROSITE" id="PS00375">
    <property type="entry name" value="UDPGT"/>
    <property type="match status" value="1"/>
</dbReference>
<keyword evidence="12 24" id="KW-0067">ATP-binding</keyword>
<dbReference type="FunFam" id="3.40.1810.10:FF:000004">
    <property type="entry name" value="MADS-box transcription factor 1"/>
    <property type="match status" value="1"/>
</dbReference>
<evidence type="ECO:0000256" key="18">
    <source>
        <dbReference type="ARBA" id="ARBA00023163"/>
    </source>
</evidence>
<dbReference type="SMART" id="SM00382">
    <property type="entry name" value="AAA"/>
    <property type="match status" value="1"/>
</dbReference>
<comment type="similarity">
    <text evidence="5">Belongs to the UDP-glycosyltransferase family.</text>
</comment>
<dbReference type="InterPro" id="IPR036121">
    <property type="entry name" value="ATPase_F1/V1/A1_a/bsu_N_sf"/>
</dbReference>
<dbReference type="Pfam" id="PF01486">
    <property type="entry name" value="K-box"/>
    <property type="match status" value="1"/>
</dbReference>
<dbReference type="SUPFAM" id="SSF50615">
    <property type="entry name" value="N-terminal domain of alpha and beta subunits of F1 ATP synthase"/>
    <property type="match status" value="1"/>
</dbReference>
<dbReference type="GO" id="GO:0046983">
    <property type="term" value="F:protein dimerization activity"/>
    <property type="evidence" value="ECO:0007669"/>
    <property type="project" value="InterPro"/>
</dbReference>
<keyword evidence="28" id="KW-1185">Reference proteome</keyword>
<keyword evidence="15" id="KW-0406">Ion transport</keyword>
<dbReference type="PROSITE" id="PS00350">
    <property type="entry name" value="MADS_BOX_1"/>
    <property type="match status" value="1"/>
</dbReference>
<evidence type="ECO:0000259" key="26">
    <source>
        <dbReference type="PROSITE" id="PS51297"/>
    </source>
</evidence>
<keyword evidence="20" id="KW-0539">Nucleus</keyword>
<sequence length="802" mass="88563">MVRGRVELKRIENKINRQVTFAKRRNGLLKKAYELSVLCEAEVALIIFSNRGKLYEFCSSSSMLNTLERYQKCNYGAPDTNISTREALEISSQQEYLKLKARYEALQRSQRNLLGEDLGPLNSKDLESLERQLDISLKHIRSTRTQMMLDQLTELQRKEHALNDANKCLKQRLMEGNQLNLHWNNPNTAQEMGGYGRQPTHDHHHQADLFFHPLHCEPTLHIGYPNDPITVGEAGPSLNNYMPAGCSMRLTPNYDYEVSSIDKKKRGYIVQIIGPVLDVAFSPGMMPSIYNALVVQGRHKQEPNVTCEVQQLLGNNRVRAVAMSDTDGLMRGMEVIDTGTPISVPVGGSTLGRIFNVLGEPVDQLGPVETNQLSPIHRSAPPFLKLDTRLSIFETGIKVVDLLAPYRRGGKVGLFGGAGVGKTVLIMELINNIAKAYGGVSVFGGVGERTREGNDLYMEMKESGVINQQKLAESKVALVYGQMNEPPGARMRVGLTALTMAEYFRDVNRQDVLLFIDNIFRFVQAGSEVSALLGRMPSAVGYQPTLSTEMGSLQEPDSGNPPVYPVGPLTKISDPGRVNGAANRCPILEWLDKQPRASVVYVSFGSGGTHTQKQFTEIANGLEASGQRFVWVVKCPNDAASNAAYFSVQSLTNPFDFLPKGFGERTKELGLVVPDWAPQSQILSHDAVGGFLTHCGWNSILEGVVRGVPLIAWPMYAEQRMNAVMLIEDLKVALRPKIGEDGVVGRDEIGDTIKALIQGDEAKEVRKRMRELKEAAHRVFGPDGSSANALARLASKLKAYSV</sequence>
<dbReference type="InterPro" id="IPR002213">
    <property type="entry name" value="UDP_glucos_trans"/>
</dbReference>
<dbReference type="InterPro" id="IPR002487">
    <property type="entry name" value="TF_Kbox"/>
</dbReference>
<dbReference type="PANTHER" id="PTHR15184:SF71">
    <property type="entry name" value="ATP SYNTHASE SUBUNIT BETA, MITOCHONDRIAL"/>
    <property type="match status" value="1"/>
</dbReference>
<organism evidence="27 28">
    <name type="scientific">Cuscuta campestris</name>
    <dbReference type="NCBI Taxonomy" id="132261"/>
    <lineage>
        <taxon>Eukaryota</taxon>
        <taxon>Viridiplantae</taxon>
        <taxon>Streptophyta</taxon>
        <taxon>Embryophyta</taxon>
        <taxon>Tracheophyta</taxon>
        <taxon>Spermatophyta</taxon>
        <taxon>Magnoliopsida</taxon>
        <taxon>eudicotyledons</taxon>
        <taxon>Gunneridae</taxon>
        <taxon>Pentapetalae</taxon>
        <taxon>asterids</taxon>
        <taxon>lamiids</taxon>
        <taxon>Solanales</taxon>
        <taxon>Convolvulaceae</taxon>
        <taxon>Cuscuteae</taxon>
        <taxon>Cuscuta</taxon>
        <taxon>Cuscuta subgen. Grammica</taxon>
        <taxon>Cuscuta sect. Cleistogrammica</taxon>
    </lineage>
</organism>
<keyword evidence="21 24" id="KW-0066">ATP synthesis</keyword>
<dbReference type="OrthoDB" id="14523at2759"/>
<dbReference type="SUPFAM" id="SSF55455">
    <property type="entry name" value="SRF-like"/>
    <property type="match status" value="1"/>
</dbReference>
<dbReference type="AlphaFoldDB" id="A0A484MNV5"/>
<dbReference type="Proteomes" id="UP000595140">
    <property type="component" value="Unassembled WGS sequence"/>
</dbReference>
<dbReference type="InterPro" id="IPR035595">
    <property type="entry name" value="UDP_glycos_trans_CS"/>
</dbReference>
<keyword evidence="13" id="KW-1278">Translocase</keyword>
<keyword evidence="7" id="KW-0934">Plastid</keyword>
<keyword evidence="9" id="KW-0808">Transferase</keyword>
<dbReference type="InterPro" id="IPR036879">
    <property type="entry name" value="TF_MADSbox_sf"/>
</dbReference>
<dbReference type="PANTHER" id="PTHR15184">
    <property type="entry name" value="ATP SYNTHASE"/>
    <property type="match status" value="1"/>
</dbReference>
<evidence type="ECO:0000256" key="12">
    <source>
        <dbReference type="ARBA" id="ARBA00022840"/>
    </source>
</evidence>
<dbReference type="GO" id="GO:0045259">
    <property type="term" value="C:proton-transporting ATP synthase complex"/>
    <property type="evidence" value="ECO:0007669"/>
    <property type="project" value="UniProtKB-KW"/>
</dbReference>
<keyword evidence="14" id="KW-0805">Transcription regulation</keyword>
<evidence type="ECO:0000256" key="3">
    <source>
        <dbReference type="ARBA" id="ARBA00004474"/>
    </source>
</evidence>
<dbReference type="GO" id="GO:0005739">
    <property type="term" value="C:mitochondrion"/>
    <property type="evidence" value="ECO:0007669"/>
    <property type="project" value="GOC"/>
</dbReference>
<dbReference type="NCBIfam" id="TIGR01039">
    <property type="entry name" value="atpD"/>
    <property type="match status" value="1"/>
</dbReference>
<comment type="subcellular location">
    <subcellularLocation>
        <location evidence="2">Membrane</location>
        <topology evidence="2">Peripheral membrane protein</topology>
    </subcellularLocation>
    <subcellularLocation>
        <location evidence="1">Nucleus</location>
    </subcellularLocation>
    <subcellularLocation>
        <location evidence="3">Plastid</location>
    </subcellularLocation>
</comment>
<evidence type="ECO:0000256" key="23">
    <source>
        <dbReference type="ARBA" id="ARBA00048383"/>
    </source>
</evidence>
<dbReference type="GO" id="GO:0005524">
    <property type="term" value="F:ATP binding"/>
    <property type="evidence" value="ECO:0007669"/>
    <property type="project" value="UniProtKB-KW"/>
</dbReference>
<gene>
    <name evidence="27" type="ORF">CCAM_LOCUS32311</name>
</gene>
<dbReference type="EMBL" id="OOIL02004148">
    <property type="protein sequence ID" value="VFQ90535.1"/>
    <property type="molecule type" value="Genomic_DNA"/>
</dbReference>
<evidence type="ECO:0000256" key="8">
    <source>
        <dbReference type="ARBA" id="ARBA00022676"/>
    </source>
</evidence>
<reference evidence="27 28" key="1">
    <citation type="submission" date="2018-04" db="EMBL/GenBank/DDBJ databases">
        <authorList>
            <person name="Vogel A."/>
        </authorList>
    </citation>
    <scope>NUCLEOTIDE SEQUENCE [LARGE SCALE GENOMIC DNA]</scope>
</reference>
<evidence type="ECO:0000256" key="22">
    <source>
        <dbReference type="ARBA" id="ARBA00037290"/>
    </source>
</evidence>
<dbReference type="CDD" id="cd00265">
    <property type="entry name" value="MADS_MEF2_like"/>
    <property type="match status" value="1"/>
</dbReference>
<dbReference type="GO" id="GO:0008194">
    <property type="term" value="F:UDP-glycosyltransferase activity"/>
    <property type="evidence" value="ECO:0007669"/>
    <property type="project" value="InterPro"/>
</dbReference>
<evidence type="ECO:0000256" key="4">
    <source>
        <dbReference type="ARBA" id="ARBA00008936"/>
    </source>
</evidence>
<keyword evidence="8" id="KW-0328">Glycosyltransferase</keyword>
<dbReference type="InterPro" id="IPR002100">
    <property type="entry name" value="TF_MADSbox"/>
</dbReference>
<evidence type="ECO:0000259" key="25">
    <source>
        <dbReference type="PROSITE" id="PS50066"/>
    </source>
</evidence>
<dbReference type="InterPro" id="IPR050053">
    <property type="entry name" value="ATPase_alpha/beta_chains"/>
</dbReference>
<dbReference type="InterPro" id="IPR005722">
    <property type="entry name" value="ATP_synth_F1_bsu"/>
</dbReference>
<proteinExistence type="inferred from homology"/>
<accession>A0A484MNV5</accession>
<evidence type="ECO:0000256" key="7">
    <source>
        <dbReference type="ARBA" id="ARBA00022640"/>
    </source>
</evidence>
<dbReference type="Pfam" id="PF02874">
    <property type="entry name" value="ATP-synt_ab_N"/>
    <property type="match status" value="1"/>
</dbReference>
<dbReference type="CDD" id="cd18115">
    <property type="entry name" value="ATP-synt_F1_beta_N"/>
    <property type="match status" value="1"/>
</dbReference>
<evidence type="ECO:0000256" key="6">
    <source>
        <dbReference type="ARBA" id="ARBA00022448"/>
    </source>
</evidence>
<evidence type="ECO:0000313" key="27">
    <source>
        <dbReference type="EMBL" id="VFQ90535.1"/>
    </source>
</evidence>
<dbReference type="GO" id="GO:0003700">
    <property type="term" value="F:DNA-binding transcription factor activity"/>
    <property type="evidence" value="ECO:0007669"/>
    <property type="project" value="InterPro"/>
</dbReference>
<name>A0A484MNV5_9ASTE</name>
<keyword evidence="19 24" id="KW-0139">CF(1)</keyword>
<evidence type="ECO:0000256" key="11">
    <source>
        <dbReference type="ARBA" id="ARBA00022781"/>
    </source>
</evidence>
<dbReference type="CDD" id="cd03784">
    <property type="entry name" value="GT1_Gtf-like"/>
    <property type="match status" value="1"/>
</dbReference>
<keyword evidence="10 24" id="KW-0547">Nucleotide-binding</keyword>
<comment type="function">
    <text evidence="22">Produces ATP from ADP in the presence of a proton gradient across the membrane. The catalytic sites are hosted primarily by the beta subunits.</text>
</comment>
<dbReference type="InterPro" id="IPR003593">
    <property type="entry name" value="AAA+_ATPase"/>
</dbReference>
<evidence type="ECO:0000256" key="14">
    <source>
        <dbReference type="ARBA" id="ARBA00023015"/>
    </source>
</evidence>
<comment type="subunit">
    <text evidence="24">F-type ATPases have 2 components, CF(1) - the catalytic core - and CF(0) - the membrane proton channel. CF(1) and CF(0) have multiple subunits.</text>
</comment>
<dbReference type="GO" id="GO:0045944">
    <property type="term" value="P:positive regulation of transcription by RNA polymerase II"/>
    <property type="evidence" value="ECO:0007669"/>
    <property type="project" value="InterPro"/>
</dbReference>
<dbReference type="InterPro" id="IPR000194">
    <property type="entry name" value="ATPase_F1/V1/A1_a/bsu_nucl-bd"/>
</dbReference>
<dbReference type="InterPro" id="IPR033896">
    <property type="entry name" value="MEF2-like_N"/>
</dbReference>
<dbReference type="PROSITE" id="PS50066">
    <property type="entry name" value="MADS_BOX_2"/>
    <property type="match status" value="1"/>
</dbReference>
<dbReference type="InterPro" id="IPR027417">
    <property type="entry name" value="P-loop_NTPase"/>
</dbReference>
<keyword evidence="6" id="KW-0813">Transport</keyword>
<comment type="catalytic activity">
    <reaction evidence="23 24">
        <text>ATP + H2O + 4 H(+)(in) = ADP + phosphate + 5 H(+)(out)</text>
        <dbReference type="Rhea" id="RHEA:57720"/>
        <dbReference type="ChEBI" id="CHEBI:15377"/>
        <dbReference type="ChEBI" id="CHEBI:15378"/>
        <dbReference type="ChEBI" id="CHEBI:30616"/>
        <dbReference type="ChEBI" id="CHEBI:43474"/>
        <dbReference type="ChEBI" id="CHEBI:456216"/>
        <dbReference type="EC" id="7.1.2.2"/>
    </reaction>
</comment>
<feature type="domain" description="K-box" evidence="26">
    <location>
        <begin position="89"/>
        <end position="179"/>
    </location>
</feature>
<evidence type="ECO:0000256" key="21">
    <source>
        <dbReference type="ARBA" id="ARBA00023310"/>
    </source>
</evidence>
<protein>
    <recommendedName>
        <fullName evidence="24">ATP synthase subunit beta</fullName>
        <ecNumber evidence="24">7.1.2.2</ecNumber>
    </recommendedName>
</protein>
<comment type="similarity">
    <text evidence="4">Belongs to the ATPase alpha/beta chains family.</text>
</comment>
<evidence type="ECO:0000256" key="1">
    <source>
        <dbReference type="ARBA" id="ARBA00004123"/>
    </source>
</evidence>
<dbReference type="GO" id="GO:0000977">
    <property type="term" value="F:RNA polymerase II transcription regulatory region sequence-specific DNA binding"/>
    <property type="evidence" value="ECO:0007669"/>
    <property type="project" value="InterPro"/>
</dbReference>
<evidence type="ECO:0000256" key="2">
    <source>
        <dbReference type="ARBA" id="ARBA00004170"/>
    </source>
</evidence>
<evidence type="ECO:0000256" key="15">
    <source>
        <dbReference type="ARBA" id="ARBA00023065"/>
    </source>
</evidence>
<feature type="domain" description="MADS-box" evidence="25">
    <location>
        <begin position="1"/>
        <end position="61"/>
    </location>
</feature>
<dbReference type="Pfam" id="PF00319">
    <property type="entry name" value="SRF-TF"/>
    <property type="match status" value="1"/>
</dbReference>
<evidence type="ECO:0000256" key="17">
    <source>
        <dbReference type="ARBA" id="ARBA00023136"/>
    </source>
</evidence>